<accession>A0A6G8QD90</accession>
<evidence type="ECO:0008006" key="3">
    <source>
        <dbReference type="Google" id="ProtNLM"/>
    </source>
</evidence>
<evidence type="ECO:0000313" key="2">
    <source>
        <dbReference type="Proteomes" id="UP000501452"/>
    </source>
</evidence>
<dbReference type="Proteomes" id="UP000501452">
    <property type="component" value="Chromosome"/>
</dbReference>
<keyword evidence="2" id="KW-1185">Reference proteome</keyword>
<gene>
    <name evidence="1" type="ORF">GBA63_18470</name>
</gene>
<dbReference type="AlphaFoldDB" id="A0A6G8QD90"/>
<organism evidence="1 2">
    <name type="scientific">Rubrobacter tropicus</name>
    <dbReference type="NCBI Taxonomy" id="2653851"/>
    <lineage>
        <taxon>Bacteria</taxon>
        <taxon>Bacillati</taxon>
        <taxon>Actinomycetota</taxon>
        <taxon>Rubrobacteria</taxon>
        <taxon>Rubrobacterales</taxon>
        <taxon>Rubrobacteraceae</taxon>
        <taxon>Rubrobacter</taxon>
    </lineage>
</organism>
<protein>
    <recommendedName>
        <fullName evidence="3">ABM domain-containing protein</fullName>
    </recommendedName>
</protein>
<evidence type="ECO:0000313" key="1">
    <source>
        <dbReference type="EMBL" id="QIN84402.1"/>
    </source>
</evidence>
<reference evidence="1 2" key="1">
    <citation type="submission" date="2019-10" db="EMBL/GenBank/DDBJ databases">
        <title>Rubrobacter sp nov SCSIO 52090 isolated from a deep-sea sediment in the South China Sea.</title>
        <authorList>
            <person name="Chen R.W."/>
        </authorList>
    </citation>
    <scope>NUCLEOTIDE SEQUENCE [LARGE SCALE GENOMIC DNA]</scope>
    <source>
        <strain evidence="1 2">SCSIO 52909</strain>
    </source>
</reference>
<dbReference type="KEGG" id="rub:GBA63_18470"/>
<name>A0A6G8QD90_9ACTN</name>
<dbReference type="EMBL" id="CP045119">
    <property type="protein sequence ID" value="QIN84402.1"/>
    <property type="molecule type" value="Genomic_DNA"/>
</dbReference>
<dbReference type="RefSeq" id="WP_166178542.1">
    <property type="nucleotide sequence ID" value="NZ_CP045119.1"/>
</dbReference>
<sequence length="98" mass="11198">MTAVMIRYKVKPEEVERNLELIRAVYEEMEAARPEGLRYATFRLEDGVSFVDLVAMEHGPQALSGLQAFGRFRSTLDERCDEPPTITDLTEVGSFRFP</sequence>
<proteinExistence type="predicted"/>